<accession>G7DXV8</accession>
<feature type="compositionally biased region" description="Acidic residues" evidence="5">
    <location>
        <begin position="112"/>
        <end position="123"/>
    </location>
</feature>
<feature type="region of interest" description="Disordered" evidence="5">
    <location>
        <begin position="1"/>
        <end position="25"/>
    </location>
</feature>
<comment type="subcellular location">
    <subcellularLocation>
        <location evidence="1">Nucleus</location>
        <location evidence="1">Nucleolus</location>
    </subcellularLocation>
</comment>
<keyword evidence="4" id="KW-0539">Nucleus</keyword>
<dbReference type="PANTHER" id="PTHR14577">
    <property type="entry name" value="NUCLEOLAR PROTEIN 12"/>
    <property type="match status" value="1"/>
</dbReference>
<dbReference type="RefSeq" id="XP_014569938.1">
    <property type="nucleotide sequence ID" value="XM_014714452.1"/>
</dbReference>
<sequence>MHPDRQARIQPAPAQSEVKKTRHGRANLKGSRKLIIKGKLKPVKEIKFDDDARRDYLTGFSKRKNERREYARQKAQLREREERNELRAHLRQSRQEQAEANVRAARQAYGEIDADTEEADGDALEPARYMTDEMTTTVSIEPFDVTEQDEEPKRQRQPKKVSIAVPGPSQKAYVPKKPTPKRKDRLKRPRQSSAQKKQRK</sequence>
<evidence type="ECO:0000256" key="2">
    <source>
        <dbReference type="ARBA" id="ARBA00007175"/>
    </source>
</evidence>
<keyword evidence="7" id="KW-1185">Reference proteome</keyword>
<dbReference type="InParanoid" id="G7DXV8"/>
<gene>
    <name evidence="6" type="primary">Mo02072</name>
    <name evidence="6" type="ORF">E5Q_02072</name>
</gene>
<organism evidence="6 7">
    <name type="scientific">Mixia osmundae (strain CBS 9802 / IAM 14324 / JCM 22182 / KY 12970)</name>
    <dbReference type="NCBI Taxonomy" id="764103"/>
    <lineage>
        <taxon>Eukaryota</taxon>
        <taxon>Fungi</taxon>
        <taxon>Dikarya</taxon>
        <taxon>Basidiomycota</taxon>
        <taxon>Pucciniomycotina</taxon>
        <taxon>Mixiomycetes</taxon>
        <taxon>Mixiales</taxon>
        <taxon>Mixiaceae</taxon>
        <taxon>Mixia</taxon>
    </lineage>
</organism>
<dbReference type="GO" id="GO:0019843">
    <property type="term" value="F:rRNA binding"/>
    <property type="evidence" value="ECO:0007669"/>
    <property type="project" value="TreeGrafter"/>
</dbReference>
<evidence type="ECO:0000256" key="4">
    <source>
        <dbReference type="ARBA" id="ARBA00023242"/>
    </source>
</evidence>
<dbReference type="AlphaFoldDB" id="G7DXV8"/>
<dbReference type="HOGENOM" id="CLU_1366551_0_0_1"/>
<protein>
    <recommendedName>
        <fullName evidence="8">Ribosomal RNA-processing protein 17</fullName>
    </recommendedName>
</protein>
<dbReference type="GO" id="GO:0005730">
    <property type="term" value="C:nucleolus"/>
    <property type="evidence" value="ECO:0007669"/>
    <property type="project" value="UniProtKB-SubCell"/>
</dbReference>
<feature type="compositionally biased region" description="Basic and acidic residues" evidence="5">
    <location>
        <begin position="66"/>
        <end position="97"/>
    </location>
</feature>
<feature type="region of interest" description="Disordered" evidence="5">
    <location>
        <begin position="66"/>
        <end position="200"/>
    </location>
</feature>
<dbReference type="Proteomes" id="UP000009131">
    <property type="component" value="Unassembled WGS sequence"/>
</dbReference>
<evidence type="ECO:0000256" key="3">
    <source>
        <dbReference type="ARBA" id="ARBA00023054"/>
    </source>
</evidence>
<evidence type="ECO:0000313" key="6">
    <source>
        <dbReference type="EMBL" id="GAA95418.1"/>
    </source>
</evidence>
<reference evidence="6 7" key="2">
    <citation type="journal article" date="2012" name="Open Biol.">
        <title>Characteristics of nucleosomes and linker DNA regions on the genome of the basidiomycete Mixia osmundae revealed by mono- and dinucleosome mapping.</title>
        <authorList>
            <person name="Nishida H."/>
            <person name="Kondo S."/>
            <person name="Matsumoto T."/>
            <person name="Suzuki Y."/>
            <person name="Yoshikawa H."/>
            <person name="Taylor T.D."/>
            <person name="Sugiyama J."/>
        </authorList>
    </citation>
    <scope>NUCLEOTIDE SEQUENCE [LARGE SCALE GENOMIC DNA]</scope>
    <source>
        <strain evidence="7">CBS 9802 / IAM 14324 / JCM 22182 / KY 12970</strain>
    </source>
</reference>
<comment type="caution">
    <text evidence="6">The sequence shown here is derived from an EMBL/GenBank/DDBJ whole genome shotgun (WGS) entry which is preliminary data.</text>
</comment>
<evidence type="ECO:0000313" key="7">
    <source>
        <dbReference type="Proteomes" id="UP000009131"/>
    </source>
</evidence>
<keyword evidence="3" id="KW-0175">Coiled coil</keyword>
<dbReference type="PANTHER" id="PTHR14577:SF0">
    <property type="entry name" value="NUCLEOLAR PROTEIN 12"/>
    <property type="match status" value="1"/>
</dbReference>
<dbReference type="eggNOG" id="ENOG502R2BH">
    <property type="taxonomic scope" value="Eukaryota"/>
</dbReference>
<reference evidence="6 7" key="1">
    <citation type="journal article" date="2011" name="J. Gen. Appl. Microbiol.">
        <title>Draft genome sequencing of the enigmatic basidiomycete Mixia osmundae.</title>
        <authorList>
            <person name="Nishida H."/>
            <person name="Nagatsuka Y."/>
            <person name="Sugiyama J."/>
        </authorList>
    </citation>
    <scope>NUCLEOTIDE SEQUENCE [LARGE SCALE GENOMIC DNA]</scope>
    <source>
        <strain evidence="7">CBS 9802 / IAM 14324 / JCM 22182 / KY 12970</strain>
    </source>
</reference>
<dbReference type="EMBL" id="BABT02000062">
    <property type="protein sequence ID" value="GAA95418.1"/>
    <property type="molecule type" value="Genomic_DNA"/>
</dbReference>
<dbReference type="InterPro" id="IPR019186">
    <property type="entry name" value="Nucleolar_protein_12"/>
</dbReference>
<dbReference type="Pfam" id="PF09805">
    <property type="entry name" value="Nop25"/>
    <property type="match status" value="1"/>
</dbReference>
<evidence type="ECO:0008006" key="8">
    <source>
        <dbReference type="Google" id="ProtNLM"/>
    </source>
</evidence>
<dbReference type="STRING" id="764103.G7DXV8"/>
<feature type="compositionally biased region" description="Basic residues" evidence="5">
    <location>
        <begin position="178"/>
        <end position="200"/>
    </location>
</feature>
<comment type="similarity">
    <text evidence="2">Belongs to the RRP17 family.</text>
</comment>
<evidence type="ECO:0000256" key="1">
    <source>
        <dbReference type="ARBA" id="ARBA00004604"/>
    </source>
</evidence>
<proteinExistence type="inferred from homology"/>
<evidence type="ECO:0000256" key="5">
    <source>
        <dbReference type="SAM" id="MobiDB-lite"/>
    </source>
</evidence>
<dbReference type="OrthoDB" id="551633at2759"/>
<name>G7DXV8_MIXOS</name>